<dbReference type="Pfam" id="PF19304">
    <property type="entry name" value="PGDH_inter"/>
    <property type="match status" value="1"/>
</dbReference>
<evidence type="ECO:0000256" key="5">
    <source>
        <dbReference type="ARBA" id="ARBA00023002"/>
    </source>
</evidence>
<name>A0A2U1STN5_METSR</name>
<dbReference type="SUPFAM" id="SSF55021">
    <property type="entry name" value="ACT-like"/>
    <property type="match status" value="1"/>
</dbReference>
<comment type="catalytic activity">
    <reaction evidence="8 9">
        <text>(2R)-3-phosphoglycerate + NAD(+) = 3-phosphooxypyruvate + NADH + H(+)</text>
        <dbReference type="Rhea" id="RHEA:12641"/>
        <dbReference type="ChEBI" id="CHEBI:15378"/>
        <dbReference type="ChEBI" id="CHEBI:18110"/>
        <dbReference type="ChEBI" id="CHEBI:57540"/>
        <dbReference type="ChEBI" id="CHEBI:57945"/>
        <dbReference type="ChEBI" id="CHEBI:58272"/>
        <dbReference type="EC" id="1.1.1.95"/>
    </reaction>
</comment>
<dbReference type="Proteomes" id="UP000245137">
    <property type="component" value="Unassembled WGS sequence"/>
</dbReference>
<dbReference type="Pfam" id="PF00389">
    <property type="entry name" value="2-Hacid_dh"/>
    <property type="match status" value="1"/>
</dbReference>
<comment type="caution">
    <text evidence="11">The sequence shown here is derived from an EMBL/GenBank/DDBJ whole genome shotgun (WGS) entry which is preliminary data.</text>
</comment>
<keyword evidence="9" id="KW-0028">Amino-acid biosynthesis</keyword>
<dbReference type="InterPro" id="IPR002912">
    <property type="entry name" value="ACT_dom"/>
</dbReference>
<dbReference type="InterPro" id="IPR006139">
    <property type="entry name" value="D-isomer_2_OHA_DH_cat_dom"/>
</dbReference>
<dbReference type="CDD" id="cd04902">
    <property type="entry name" value="ACT_3PGDH-xct"/>
    <property type="match status" value="1"/>
</dbReference>
<evidence type="ECO:0000259" key="10">
    <source>
        <dbReference type="PROSITE" id="PS51671"/>
    </source>
</evidence>
<evidence type="ECO:0000256" key="1">
    <source>
        <dbReference type="ARBA" id="ARBA00003800"/>
    </source>
</evidence>
<dbReference type="InterPro" id="IPR045626">
    <property type="entry name" value="PGDH_ASB_dom"/>
</dbReference>
<dbReference type="Gene3D" id="3.30.1330.90">
    <property type="entry name" value="D-3-phosphoglycerate dehydrogenase, domain 3"/>
    <property type="match status" value="1"/>
</dbReference>
<dbReference type="InterPro" id="IPR029753">
    <property type="entry name" value="D-isomer_DH_CS"/>
</dbReference>
<dbReference type="PROSITE" id="PS51671">
    <property type="entry name" value="ACT"/>
    <property type="match status" value="1"/>
</dbReference>
<dbReference type="CDD" id="cd12173">
    <property type="entry name" value="PGDH_4"/>
    <property type="match status" value="1"/>
</dbReference>
<gene>
    <name evidence="11" type="ORF">C5689_05940</name>
</gene>
<reference evidence="11 12" key="1">
    <citation type="journal article" date="2018" name="Appl. Microbiol. Biotechnol.">
        <title>Co-cultivation of the strictly anaerobic methanogen Methanosarcina barkeri with aerobic methanotrophs in an oxygen-limited membrane bioreactor.</title>
        <authorList>
            <person name="In 't Zandt M.H."/>
            <person name="van den Bosch T.J.M."/>
            <person name="Rijkers R."/>
            <person name="van Kessel M.A.H.J."/>
            <person name="Jetten M.S.M."/>
            <person name="Welte C.U."/>
        </authorList>
    </citation>
    <scope>NUCLEOTIDE SEQUENCE [LARGE SCALE GENOMIC DNA]</scope>
    <source>
        <strain evidence="11 12">DSM 17706</strain>
    </source>
</reference>
<dbReference type="AlphaFoldDB" id="A0A2U1STN5"/>
<protein>
    <recommendedName>
        <fullName evidence="4 9">D-3-phosphoglycerate dehydrogenase</fullName>
        <ecNumber evidence="9">1.1.1.95</ecNumber>
    </recommendedName>
</protein>
<dbReference type="SUPFAM" id="SSF52283">
    <property type="entry name" value="Formate/glycerate dehydrogenase catalytic domain-like"/>
    <property type="match status" value="1"/>
</dbReference>
<dbReference type="SUPFAM" id="SSF51735">
    <property type="entry name" value="NAD(P)-binding Rossmann-fold domains"/>
    <property type="match status" value="1"/>
</dbReference>
<dbReference type="InterPro" id="IPR036291">
    <property type="entry name" value="NAD(P)-bd_dom_sf"/>
</dbReference>
<keyword evidence="9" id="KW-0718">Serine biosynthesis</keyword>
<evidence type="ECO:0000256" key="2">
    <source>
        <dbReference type="ARBA" id="ARBA00005216"/>
    </source>
</evidence>
<dbReference type="Gene3D" id="3.40.50.720">
    <property type="entry name" value="NAD(P)-binding Rossmann-like Domain"/>
    <property type="match status" value="2"/>
</dbReference>
<evidence type="ECO:0000256" key="3">
    <source>
        <dbReference type="ARBA" id="ARBA00005854"/>
    </source>
</evidence>
<keyword evidence="12" id="KW-1185">Reference proteome</keyword>
<dbReference type="PANTHER" id="PTHR42938:SF47">
    <property type="entry name" value="HYDROXYPYRUVATE REDUCTASE"/>
    <property type="match status" value="1"/>
</dbReference>
<comment type="pathway">
    <text evidence="2 9">Amino-acid biosynthesis; L-serine biosynthesis; L-serine from 3-phospho-D-glycerate: step 1/3.</text>
</comment>
<keyword evidence="5 9" id="KW-0560">Oxidoreductase</keyword>
<dbReference type="EC" id="1.1.1.95" evidence="9"/>
<dbReference type="PROSITE" id="PS00670">
    <property type="entry name" value="D_2_HYDROXYACID_DH_2"/>
    <property type="match status" value="1"/>
</dbReference>
<evidence type="ECO:0000313" key="11">
    <source>
        <dbReference type="EMBL" id="PWB94977.1"/>
    </source>
</evidence>
<dbReference type="SUPFAM" id="SSF143548">
    <property type="entry name" value="Serine metabolism enzymes domain"/>
    <property type="match status" value="1"/>
</dbReference>
<dbReference type="EMBL" id="PUIV01000005">
    <property type="protein sequence ID" value="PWB94977.1"/>
    <property type="molecule type" value="Genomic_DNA"/>
</dbReference>
<dbReference type="UniPathway" id="UPA00135">
    <property type="reaction ID" value="UER00196"/>
</dbReference>
<dbReference type="Gene3D" id="3.30.70.260">
    <property type="match status" value="1"/>
</dbReference>
<dbReference type="PANTHER" id="PTHR42938">
    <property type="entry name" value="FORMATE DEHYDROGENASE 1"/>
    <property type="match status" value="1"/>
</dbReference>
<dbReference type="PROSITE" id="PS00671">
    <property type="entry name" value="D_2_HYDROXYACID_DH_3"/>
    <property type="match status" value="1"/>
</dbReference>
<dbReference type="GO" id="GO:0004617">
    <property type="term" value="F:phosphoglycerate dehydrogenase activity"/>
    <property type="evidence" value="ECO:0007669"/>
    <property type="project" value="UniProtKB-UniRule"/>
</dbReference>
<sequence length="528" mass="55777">MPIRVLVSDALSPTALELFRSREIESDYRPELGKEPSALAAAIGAYDGLAIRSTTQVDKTLLARAERLKVVGRAGVGVDNVDVAAATARGVIVMNTPFGNSITTAEHTMALMLSLARQIPAADASTRAGKWEKSKFMGVELAGKTLGIIGCGNVGANVATRALGFSMRVIAYDPFLTEERAIRLGVEPVDLEQLLARADFVTLHTPLTAKTRHLLNAQSLSRTKRGVRLVNCARGGLLDEAALVAALDEGHVAGAALDVFETEPARENPLFSRPNVVCTPHLGASTIEAQEKVAVQIAEQMSDFLTRGAIVNAVNFPSIGAEEAPRLAPFVDLSEKLGSFLGQATEAPIERISVVYEGAATQRNIAAMTAAAIAGVLRPALAEVNLVSALAIAKERGIAIDEATRSGESDYDSLVAVSVITRAGERRIAGSVFHDERPRIVAVEGVRVEAEFAERMIFVSTADRPGFIGRFAGLLGAAGVNIATCALGRDRPGGSAVALVAIDEPAPRETMREIAALPGVRFATTMRF</sequence>
<comment type="catalytic activity">
    <reaction evidence="7">
        <text>(R)-2-hydroxyglutarate + NAD(+) = 2-oxoglutarate + NADH + H(+)</text>
        <dbReference type="Rhea" id="RHEA:49612"/>
        <dbReference type="ChEBI" id="CHEBI:15378"/>
        <dbReference type="ChEBI" id="CHEBI:15801"/>
        <dbReference type="ChEBI" id="CHEBI:16810"/>
        <dbReference type="ChEBI" id="CHEBI:57540"/>
        <dbReference type="ChEBI" id="CHEBI:57945"/>
        <dbReference type="EC" id="1.1.1.399"/>
    </reaction>
</comment>
<dbReference type="InterPro" id="IPR006140">
    <property type="entry name" value="D-isomer_DH_NAD-bd"/>
</dbReference>
<evidence type="ECO:0000256" key="4">
    <source>
        <dbReference type="ARBA" id="ARBA00021582"/>
    </source>
</evidence>
<accession>A0A2U1STN5</accession>
<dbReference type="GO" id="GO:0006564">
    <property type="term" value="P:L-serine biosynthetic process"/>
    <property type="evidence" value="ECO:0007669"/>
    <property type="project" value="UniProtKB-UniRule"/>
</dbReference>
<dbReference type="InterPro" id="IPR029752">
    <property type="entry name" value="D-isomer_DH_CS1"/>
</dbReference>
<comment type="similarity">
    <text evidence="3 9">Belongs to the D-isomer specific 2-hydroxyacid dehydrogenase family.</text>
</comment>
<dbReference type="GO" id="GO:0051287">
    <property type="term" value="F:NAD binding"/>
    <property type="evidence" value="ECO:0007669"/>
    <property type="project" value="UniProtKB-UniRule"/>
</dbReference>
<evidence type="ECO:0000313" key="12">
    <source>
        <dbReference type="Proteomes" id="UP000245137"/>
    </source>
</evidence>
<dbReference type="OrthoDB" id="9793626at2"/>
<comment type="function">
    <text evidence="1">Catalyzes the reversible oxidation of 3-phospho-D-glycerate to 3-phosphonooxypyruvate, the first step of the phosphorylated L-serine biosynthesis pathway. Also catalyzes the reversible oxidation of 2-hydroxyglutarate to 2-oxoglutarate.</text>
</comment>
<evidence type="ECO:0000256" key="7">
    <source>
        <dbReference type="ARBA" id="ARBA00048126"/>
    </source>
</evidence>
<dbReference type="PROSITE" id="PS00065">
    <property type="entry name" value="D_2_HYDROXYACID_DH_1"/>
    <property type="match status" value="1"/>
</dbReference>
<dbReference type="FunFam" id="3.40.50.720:FF:000021">
    <property type="entry name" value="D-3-phosphoglycerate dehydrogenase"/>
    <property type="match status" value="1"/>
</dbReference>
<dbReference type="InterPro" id="IPR006236">
    <property type="entry name" value="PGDH"/>
</dbReference>
<evidence type="ECO:0000256" key="9">
    <source>
        <dbReference type="RuleBase" id="RU363003"/>
    </source>
</evidence>
<dbReference type="InterPro" id="IPR045865">
    <property type="entry name" value="ACT-like_dom_sf"/>
</dbReference>
<dbReference type="Pfam" id="PF02826">
    <property type="entry name" value="2-Hacid_dh_C"/>
    <property type="match status" value="1"/>
</dbReference>
<evidence type="ECO:0000256" key="6">
    <source>
        <dbReference type="ARBA" id="ARBA00023027"/>
    </source>
</evidence>
<dbReference type="InterPro" id="IPR029009">
    <property type="entry name" value="ASB_dom_sf"/>
</dbReference>
<evidence type="ECO:0000256" key="8">
    <source>
        <dbReference type="ARBA" id="ARBA00048731"/>
    </source>
</evidence>
<organism evidence="11 12">
    <name type="scientific">Methylosinus sporium</name>
    <dbReference type="NCBI Taxonomy" id="428"/>
    <lineage>
        <taxon>Bacteria</taxon>
        <taxon>Pseudomonadati</taxon>
        <taxon>Pseudomonadota</taxon>
        <taxon>Alphaproteobacteria</taxon>
        <taxon>Hyphomicrobiales</taxon>
        <taxon>Methylocystaceae</taxon>
        <taxon>Methylosinus</taxon>
    </lineage>
</organism>
<proteinExistence type="inferred from homology"/>
<dbReference type="RefSeq" id="WP_108916345.1">
    <property type="nucleotide sequence ID" value="NZ_BGJY01000005.1"/>
</dbReference>
<dbReference type="NCBIfam" id="TIGR01327">
    <property type="entry name" value="PGDH"/>
    <property type="match status" value="1"/>
</dbReference>
<dbReference type="Pfam" id="PF01842">
    <property type="entry name" value="ACT"/>
    <property type="match status" value="1"/>
</dbReference>
<keyword evidence="6 9" id="KW-0520">NAD</keyword>
<feature type="domain" description="ACT" evidence="10">
    <location>
        <begin position="456"/>
        <end position="528"/>
    </location>
</feature>